<dbReference type="SMART" id="SM00028">
    <property type="entry name" value="TPR"/>
    <property type="match status" value="9"/>
</dbReference>
<dbReference type="KEGG" id="mng:MNEG_5904"/>
<dbReference type="OrthoDB" id="2423701at2759"/>
<dbReference type="PROSITE" id="PS50293">
    <property type="entry name" value="TPR_REGION"/>
    <property type="match status" value="2"/>
</dbReference>
<evidence type="ECO:0000256" key="6">
    <source>
        <dbReference type="SAM" id="MobiDB-lite"/>
    </source>
</evidence>
<organism evidence="8 9">
    <name type="scientific">Monoraphidium neglectum</name>
    <dbReference type="NCBI Taxonomy" id="145388"/>
    <lineage>
        <taxon>Eukaryota</taxon>
        <taxon>Viridiplantae</taxon>
        <taxon>Chlorophyta</taxon>
        <taxon>core chlorophytes</taxon>
        <taxon>Chlorophyceae</taxon>
        <taxon>CS clade</taxon>
        <taxon>Sphaeropleales</taxon>
        <taxon>Selenastraceae</taxon>
        <taxon>Monoraphidium</taxon>
    </lineage>
</organism>
<feature type="repeat" description="TPR" evidence="5">
    <location>
        <begin position="432"/>
        <end position="465"/>
    </location>
</feature>
<dbReference type="Pfam" id="PF00515">
    <property type="entry name" value="TPR_1"/>
    <property type="match status" value="2"/>
</dbReference>
<feature type="compositionally biased region" description="Acidic residues" evidence="6">
    <location>
        <begin position="237"/>
        <end position="249"/>
    </location>
</feature>
<dbReference type="InterPro" id="IPR006636">
    <property type="entry name" value="STI1_HS-bd"/>
</dbReference>
<dbReference type="FunFam" id="1.25.40.10:FF:000010">
    <property type="entry name" value="Stress-induced phosphoprotein 1"/>
    <property type="match status" value="1"/>
</dbReference>
<feature type="domain" description="STI1" evidence="7">
    <location>
        <begin position="129"/>
        <end position="168"/>
    </location>
</feature>
<dbReference type="STRING" id="145388.A0A0D2MG07"/>
<dbReference type="FunFam" id="1.25.40.10:FF:000020">
    <property type="entry name" value="Stress-induced phosphoprotein 1"/>
    <property type="match status" value="1"/>
</dbReference>
<dbReference type="GO" id="GO:0005737">
    <property type="term" value="C:cytoplasm"/>
    <property type="evidence" value="ECO:0007669"/>
    <property type="project" value="UniProtKB-SubCell"/>
</dbReference>
<dbReference type="InterPro" id="IPR041243">
    <property type="entry name" value="STI1/HOP_DP"/>
</dbReference>
<keyword evidence="4 5" id="KW-0802">TPR repeat</keyword>
<name>A0A0D2MG07_9CHLO</name>
<dbReference type="Gene3D" id="1.10.260.100">
    <property type="match status" value="2"/>
</dbReference>
<keyword evidence="9" id="KW-1185">Reference proteome</keyword>
<dbReference type="GeneID" id="25738781"/>
<reference evidence="8 9" key="1">
    <citation type="journal article" date="2013" name="BMC Genomics">
        <title>Reconstruction of the lipid metabolism for the microalga Monoraphidium neglectum from its genome sequence reveals characteristics suitable for biofuel production.</title>
        <authorList>
            <person name="Bogen C."/>
            <person name="Al-Dilaimi A."/>
            <person name="Albersmeier A."/>
            <person name="Wichmann J."/>
            <person name="Grundmann M."/>
            <person name="Rupp O."/>
            <person name="Lauersen K.J."/>
            <person name="Blifernez-Klassen O."/>
            <person name="Kalinowski J."/>
            <person name="Goesmann A."/>
            <person name="Mussgnug J.H."/>
            <person name="Kruse O."/>
        </authorList>
    </citation>
    <scope>NUCLEOTIDE SEQUENCE [LARGE SCALE GENOMIC DNA]</scope>
    <source>
        <strain evidence="8 9">SAG 48.87</strain>
    </source>
</reference>
<evidence type="ECO:0000313" key="9">
    <source>
        <dbReference type="Proteomes" id="UP000054498"/>
    </source>
</evidence>
<keyword evidence="3" id="KW-0677">Repeat</keyword>
<evidence type="ECO:0000256" key="1">
    <source>
        <dbReference type="ARBA" id="ARBA00004496"/>
    </source>
</evidence>
<evidence type="ECO:0000256" key="3">
    <source>
        <dbReference type="ARBA" id="ARBA00022737"/>
    </source>
</evidence>
<dbReference type="Pfam" id="PF13432">
    <property type="entry name" value="TPR_16"/>
    <property type="match status" value="1"/>
</dbReference>
<dbReference type="PANTHER" id="PTHR22904:SF533">
    <property type="entry name" value="HSP70-HSP90 ORGANIZING PROTEIN 3"/>
    <property type="match status" value="1"/>
</dbReference>
<accession>A0A0D2MG07</accession>
<dbReference type="Proteomes" id="UP000054498">
    <property type="component" value="Unassembled WGS sequence"/>
</dbReference>
<comment type="subcellular location">
    <subcellularLocation>
        <location evidence="1">Cytoplasm</location>
    </subcellularLocation>
</comment>
<evidence type="ECO:0000256" key="4">
    <source>
        <dbReference type="ARBA" id="ARBA00022803"/>
    </source>
</evidence>
<feature type="region of interest" description="Disordered" evidence="6">
    <location>
        <begin position="198"/>
        <end position="257"/>
    </location>
</feature>
<dbReference type="AlphaFoldDB" id="A0A0D2MG07"/>
<dbReference type="InterPro" id="IPR019734">
    <property type="entry name" value="TPR_rpt"/>
</dbReference>
<dbReference type="GO" id="GO:0051879">
    <property type="term" value="F:Hsp90 protein binding"/>
    <property type="evidence" value="ECO:0007669"/>
    <property type="project" value="TreeGrafter"/>
</dbReference>
<dbReference type="EMBL" id="KK101132">
    <property type="protein sequence ID" value="KIZ02055.1"/>
    <property type="molecule type" value="Genomic_DNA"/>
</dbReference>
<evidence type="ECO:0000256" key="2">
    <source>
        <dbReference type="ARBA" id="ARBA00022490"/>
    </source>
</evidence>
<evidence type="ECO:0000259" key="7">
    <source>
        <dbReference type="SMART" id="SM00727"/>
    </source>
</evidence>
<dbReference type="Gene3D" id="1.25.40.10">
    <property type="entry name" value="Tetratricopeptide repeat domain"/>
    <property type="match status" value="3"/>
</dbReference>
<dbReference type="FunFam" id="1.10.260.100:FF:000002">
    <property type="entry name" value="Stress-induced-phosphoprotein 1 (Hsp70/Hsp90-organizing)"/>
    <property type="match status" value="1"/>
</dbReference>
<proteinExistence type="predicted"/>
<dbReference type="Pfam" id="PF13424">
    <property type="entry name" value="TPR_12"/>
    <property type="match status" value="1"/>
</dbReference>
<dbReference type="SUPFAM" id="SSF48452">
    <property type="entry name" value="TPR-like"/>
    <property type="match status" value="3"/>
</dbReference>
<dbReference type="Pfam" id="PF17830">
    <property type="entry name" value="STI1-HOP_DP"/>
    <property type="match status" value="2"/>
</dbReference>
<dbReference type="SMART" id="SM00727">
    <property type="entry name" value="STI1"/>
    <property type="match status" value="2"/>
</dbReference>
<dbReference type="PANTHER" id="PTHR22904">
    <property type="entry name" value="TPR REPEAT CONTAINING PROTEIN"/>
    <property type="match status" value="1"/>
</dbReference>
<dbReference type="PROSITE" id="PS50005">
    <property type="entry name" value="TPR"/>
    <property type="match status" value="3"/>
</dbReference>
<sequence length="587" mass="63994">MADELKAKGNAAFSAGHFEEAIQHFSAAIELDPNNHVLYSNRSAAEASLHRYSKALKDAKKCVELKRDWPKGYSRLGAAYFGLEEWEEAVKAYEDGLHIDPSNHALQSALSDALSAKNRSTSRGGQLFGPEGMARLAMDPRGRPLLEDAEFMGRLRQVAAHPEMLNAMLGDSKMQLALEIMLGIKVASNAEEAAEMAGGSGRAASAQGPSSSAHHQAAAGPSAAAASGGAEAKEPEPEAADAEMDDEERELAAKKAAAAAEKAKGNEAYKAKRFDEALAHYDAAIAAYDGDISFLTNKAAVHFEMGDFEACVKDCDDAVMRGRELRSDYALVGRALQRKGNALVKLGRLQEAIDAYNKSLMEHRSAETLKRLQETEKALKAQQESSYVDMSLCEEEREKGNVAFKGDRYPEAVGHYQEALKRGPPSHNPEAHKLYSNLAACYTKLGAYPEGIKAADRCIELAPEFTKGYSRKGTLQFLMKEYNKGLATYEAGLKHDPGNAELKEGMMRCIDAINRIAQGMGSEEEIAERRAKAMEDPEVQGILRDPIMQGVLEDLQTDPRAAQRHMSHPEIRNKISKLVTAGIIQLR</sequence>
<feature type="repeat" description="TPR" evidence="5">
    <location>
        <begin position="2"/>
        <end position="35"/>
    </location>
</feature>
<evidence type="ECO:0000313" key="8">
    <source>
        <dbReference type="EMBL" id="KIZ02055.1"/>
    </source>
</evidence>
<dbReference type="InterPro" id="IPR011990">
    <property type="entry name" value="TPR-like_helical_dom_sf"/>
</dbReference>
<feature type="domain" description="STI1" evidence="7">
    <location>
        <begin position="536"/>
        <end position="575"/>
    </location>
</feature>
<feature type="repeat" description="TPR" evidence="5">
    <location>
        <begin position="70"/>
        <end position="103"/>
    </location>
</feature>
<keyword evidence="8" id="KW-0346">Stress response</keyword>
<protein>
    <submittedName>
        <fullName evidence="8">Heat shock protein STI</fullName>
    </submittedName>
</protein>
<dbReference type="RefSeq" id="XP_013901074.1">
    <property type="nucleotide sequence ID" value="XM_014045620.1"/>
</dbReference>
<feature type="compositionally biased region" description="Low complexity" evidence="6">
    <location>
        <begin position="202"/>
        <end position="230"/>
    </location>
</feature>
<keyword evidence="2" id="KW-0963">Cytoplasm</keyword>
<evidence type="ECO:0000256" key="5">
    <source>
        <dbReference type="PROSITE-ProRule" id="PRU00339"/>
    </source>
</evidence>
<gene>
    <name evidence="8" type="ORF">MNEG_5904</name>
</gene>